<dbReference type="AlphaFoldDB" id="A0A1I3KEE2"/>
<evidence type="ECO:0000313" key="1">
    <source>
        <dbReference type="EMBL" id="SFI70710.1"/>
    </source>
</evidence>
<evidence type="ECO:0000313" key="2">
    <source>
        <dbReference type="Proteomes" id="UP000183018"/>
    </source>
</evidence>
<dbReference type="OrthoDB" id="6997482at2"/>
<reference evidence="2" key="1">
    <citation type="submission" date="2016-10" db="EMBL/GenBank/DDBJ databases">
        <authorList>
            <person name="Varghese N."/>
            <person name="Submissions S."/>
        </authorList>
    </citation>
    <scope>NUCLEOTIDE SEQUENCE [LARGE SCALE GENOMIC DNA]</scope>
    <source>
        <strain evidence="2">LMG 22563</strain>
    </source>
</reference>
<accession>A0A1I3KEE2</accession>
<proteinExistence type="predicted"/>
<dbReference type="RefSeq" id="WP_074883785.1">
    <property type="nucleotide sequence ID" value="NZ_FORC01000002.1"/>
</dbReference>
<keyword evidence="2" id="KW-1185">Reference proteome</keyword>
<name>A0A1I3KEE2_9GAMM</name>
<protein>
    <submittedName>
        <fullName evidence="1">Uncharacterized protein</fullName>
    </submittedName>
</protein>
<sequence length="84" mass="8981">MISEPMDTLWAEQRSSVLAQALGISREEVERWVIADYPETDNAGPLAGHIVELSAEAPPSLLEKLGGSVVTLPPLPFQQGLEGA</sequence>
<dbReference type="Proteomes" id="UP000183018">
    <property type="component" value="Unassembled WGS sequence"/>
</dbReference>
<organism evidence="1 2">
    <name type="scientific">Phytopseudomonas argentinensis</name>
    <dbReference type="NCBI Taxonomy" id="289370"/>
    <lineage>
        <taxon>Bacteria</taxon>
        <taxon>Pseudomonadati</taxon>
        <taxon>Pseudomonadota</taxon>
        <taxon>Gammaproteobacteria</taxon>
        <taxon>Pseudomonadales</taxon>
        <taxon>Pseudomonadaceae</taxon>
        <taxon>Phytopseudomonas</taxon>
    </lineage>
</organism>
<dbReference type="EMBL" id="FORC01000002">
    <property type="protein sequence ID" value="SFI70710.1"/>
    <property type="molecule type" value="Genomic_DNA"/>
</dbReference>
<gene>
    <name evidence="1" type="ORF">SAMN05216602_2448</name>
</gene>